<sequence length="105" mass="11421">MTQGHWRINDPGDRRELREWLVASEGEEGLSPQNSVQLLDLVDELAARLDALHAYGEFLTNPYVPILEQWGIGNIVQHLAAPERHPCPGSAPTAASGLSEGSAPQ</sequence>
<evidence type="ECO:0000256" key="1">
    <source>
        <dbReference type="SAM" id="MobiDB-lite"/>
    </source>
</evidence>
<organism evidence="2 3">
    <name type="scientific">Nocardia pulmonis</name>
    <dbReference type="NCBI Taxonomy" id="2951408"/>
    <lineage>
        <taxon>Bacteria</taxon>
        <taxon>Bacillati</taxon>
        <taxon>Actinomycetota</taxon>
        <taxon>Actinomycetes</taxon>
        <taxon>Mycobacteriales</taxon>
        <taxon>Nocardiaceae</taxon>
        <taxon>Nocardia</taxon>
    </lineage>
</organism>
<gene>
    <name evidence="2" type="ORF">NDR86_15790</name>
</gene>
<proteinExistence type="predicted"/>
<keyword evidence="3" id="KW-1185">Reference proteome</keyword>
<protein>
    <submittedName>
        <fullName evidence="2">Uncharacterized protein</fullName>
    </submittedName>
</protein>
<evidence type="ECO:0000313" key="3">
    <source>
        <dbReference type="Proteomes" id="UP001139157"/>
    </source>
</evidence>
<comment type="caution">
    <text evidence="2">The sequence shown here is derived from an EMBL/GenBank/DDBJ whole genome shotgun (WGS) entry which is preliminary data.</text>
</comment>
<evidence type="ECO:0000313" key="2">
    <source>
        <dbReference type="EMBL" id="MCM6774937.1"/>
    </source>
</evidence>
<dbReference type="RefSeq" id="WP_251912851.1">
    <property type="nucleotide sequence ID" value="NZ_JAMRXG010000006.1"/>
</dbReference>
<name>A0A9X2IWH4_9NOCA</name>
<dbReference type="AlphaFoldDB" id="A0A9X2IWH4"/>
<reference evidence="2" key="1">
    <citation type="submission" date="2022-06" db="EMBL/GenBank/DDBJ databases">
        <title>Novel species in genus nocardia.</title>
        <authorList>
            <person name="Li F."/>
        </authorList>
    </citation>
    <scope>NUCLEOTIDE SEQUENCE</scope>
    <source>
        <strain evidence="2">CDC141</strain>
    </source>
</reference>
<dbReference type="Proteomes" id="UP001139157">
    <property type="component" value="Unassembled WGS sequence"/>
</dbReference>
<accession>A0A9X2IWH4</accession>
<dbReference type="EMBL" id="JAMRXG010000006">
    <property type="protein sequence ID" value="MCM6774937.1"/>
    <property type="molecule type" value="Genomic_DNA"/>
</dbReference>
<feature type="region of interest" description="Disordered" evidence="1">
    <location>
        <begin position="82"/>
        <end position="105"/>
    </location>
</feature>